<feature type="compositionally biased region" description="Pro residues" evidence="1">
    <location>
        <begin position="44"/>
        <end position="58"/>
    </location>
</feature>
<evidence type="ECO:0000256" key="1">
    <source>
        <dbReference type="SAM" id="MobiDB-lite"/>
    </source>
</evidence>
<accession>A0ABV0TCQ8</accession>
<feature type="compositionally biased region" description="Basic and acidic residues" evidence="1">
    <location>
        <begin position="60"/>
        <end position="72"/>
    </location>
</feature>
<gene>
    <name evidence="2" type="ORF">ILYODFUR_022444</name>
</gene>
<reference evidence="2 3" key="1">
    <citation type="submission" date="2021-06" db="EMBL/GenBank/DDBJ databases">
        <authorList>
            <person name="Palmer J.M."/>
        </authorList>
    </citation>
    <scope>NUCLEOTIDE SEQUENCE [LARGE SCALE GENOMIC DNA]</scope>
    <source>
        <strain evidence="3">if_2019</strain>
        <tissue evidence="2">Muscle</tissue>
    </source>
</reference>
<sequence>MPDTHTPARSSPARKPTPKPTEPKPKPTEKPRPVHPGINTSQPARPPKPCRPLRPPSPRQNRDRRQELEPRQGTRIRTATTQAQLMPNPTQGQPPTSTPEENLHPPQHLKNSQNP</sequence>
<dbReference type="Proteomes" id="UP001482620">
    <property type="component" value="Unassembled WGS sequence"/>
</dbReference>
<dbReference type="EMBL" id="JAHRIQ010025646">
    <property type="protein sequence ID" value="MEQ2229791.1"/>
    <property type="molecule type" value="Genomic_DNA"/>
</dbReference>
<protein>
    <submittedName>
        <fullName evidence="2">Uncharacterized protein</fullName>
    </submittedName>
</protein>
<comment type="caution">
    <text evidence="2">The sequence shown here is derived from an EMBL/GenBank/DDBJ whole genome shotgun (WGS) entry which is preliminary data.</text>
</comment>
<feature type="region of interest" description="Disordered" evidence="1">
    <location>
        <begin position="1"/>
        <end position="115"/>
    </location>
</feature>
<feature type="compositionally biased region" description="Basic and acidic residues" evidence="1">
    <location>
        <begin position="21"/>
        <end position="32"/>
    </location>
</feature>
<feature type="compositionally biased region" description="Polar residues" evidence="1">
    <location>
        <begin position="75"/>
        <end position="100"/>
    </location>
</feature>
<keyword evidence="3" id="KW-1185">Reference proteome</keyword>
<proteinExistence type="predicted"/>
<organism evidence="2 3">
    <name type="scientific">Ilyodon furcidens</name>
    <name type="common">goldbreast splitfin</name>
    <dbReference type="NCBI Taxonomy" id="33524"/>
    <lineage>
        <taxon>Eukaryota</taxon>
        <taxon>Metazoa</taxon>
        <taxon>Chordata</taxon>
        <taxon>Craniata</taxon>
        <taxon>Vertebrata</taxon>
        <taxon>Euteleostomi</taxon>
        <taxon>Actinopterygii</taxon>
        <taxon>Neopterygii</taxon>
        <taxon>Teleostei</taxon>
        <taxon>Neoteleostei</taxon>
        <taxon>Acanthomorphata</taxon>
        <taxon>Ovalentaria</taxon>
        <taxon>Atherinomorphae</taxon>
        <taxon>Cyprinodontiformes</taxon>
        <taxon>Goodeidae</taxon>
        <taxon>Ilyodon</taxon>
    </lineage>
</organism>
<evidence type="ECO:0000313" key="2">
    <source>
        <dbReference type="EMBL" id="MEQ2229791.1"/>
    </source>
</evidence>
<evidence type="ECO:0000313" key="3">
    <source>
        <dbReference type="Proteomes" id="UP001482620"/>
    </source>
</evidence>
<name>A0ABV0TCQ8_9TELE</name>